<comment type="caution">
    <text evidence="1">The sequence shown here is derived from an EMBL/GenBank/DDBJ whole genome shotgun (WGS) entry which is preliminary data.</text>
</comment>
<evidence type="ECO:0000313" key="1">
    <source>
        <dbReference type="EMBL" id="PSR72801.1"/>
    </source>
</evidence>
<proteinExistence type="predicted"/>
<gene>
    <name evidence="1" type="ORF">PHLCEN_2v11298</name>
</gene>
<sequence>MTNVNMGTVNTAMAIIGEAEEVAAEQSDTTLDDMQIATAIVSETFVSVIEIGTASAMELVVVVAPGLEAVEKIMKNSQDVLVATRSAKESTVGEEGIMTWADMVAVHRARMLRGVAGDVANIAMD</sequence>
<dbReference type="EMBL" id="MLYV02001134">
    <property type="protein sequence ID" value="PSR72801.1"/>
    <property type="molecule type" value="Genomic_DNA"/>
</dbReference>
<protein>
    <submittedName>
        <fullName evidence="1">Uncharacterized protein</fullName>
    </submittedName>
</protein>
<organism evidence="1 2">
    <name type="scientific">Hermanssonia centrifuga</name>
    <dbReference type="NCBI Taxonomy" id="98765"/>
    <lineage>
        <taxon>Eukaryota</taxon>
        <taxon>Fungi</taxon>
        <taxon>Dikarya</taxon>
        <taxon>Basidiomycota</taxon>
        <taxon>Agaricomycotina</taxon>
        <taxon>Agaricomycetes</taxon>
        <taxon>Polyporales</taxon>
        <taxon>Meruliaceae</taxon>
        <taxon>Hermanssonia</taxon>
    </lineage>
</organism>
<dbReference type="Proteomes" id="UP000186601">
    <property type="component" value="Unassembled WGS sequence"/>
</dbReference>
<name>A0A2R6NKH0_9APHY</name>
<dbReference type="AlphaFoldDB" id="A0A2R6NKH0"/>
<evidence type="ECO:0000313" key="2">
    <source>
        <dbReference type="Proteomes" id="UP000186601"/>
    </source>
</evidence>
<reference evidence="1 2" key="1">
    <citation type="submission" date="2018-02" db="EMBL/GenBank/DDBJ databases">
        <title>Genome sequence of the basidiomycete white-rot fungus Phlebia centrifuga.</title>
        <authorList>
            <person name="Granchi Z."/>
            <person name="Peng M."/>
            <person name="de Vries R.P."/>
            <person name="Hilden K."/>
            <person name="Makela M.R."/>
            <person name="Grigoriev I."/>
            <person name="Riley R."/>
        </authorList>
    </citation>
    <scope>NUCLEOTIDE SEQUENCE [LARGE SCALE GENOMIC DNA]</scope>
    <source>
        <strain evidence="1 2">FBCC195</strain>
    </source>
</reference>
<accession>A0A2R6NKH0</accession>
<keyword evidence="2" id="KW-1185">Reference proteome</keyword>